<evidence type="ECO:0000313" key="4">
    <source>
        <dbReference type="Proteomes" id="UP001057375"/>
    </source>
</evidence>
<keyword evidence="4" id="KW-1185">Reference proteome</keyword>
<name>A0ABQ5K5C8_9EUKA</name>
<proteinExistence type="predicted"/>
<sequence length="773" mass="85993">MNILKSIADEIGVVQKDTFKINQSLSNRRVVHAAISDFLDSAVCTPSVIHIIVDGPIDTIQFPEALKRLSDKIIFIQKKEAEFEHVESLRAIFDAKKTLMKLTDVAIDRIKNFLFSKLDTVSQASSSCTFHIELLSDCRSLVKFLELHAPDSHREFIDKYTRAIRKKIFLYVQSVCIACVILSRTDSIPSLDSFAFDSKGKTDRLSGNIGTEYPALTTTIASHGIANIKSIMDICQKKRCDMLKERLCTPSSSIGSLLEFVQSHNLFPNIQSLISTYDSFSHVVSSAELKHIHKAQKIMKKKQGISPISVELACLDCLRECIRIFSIELTFCHSLFTSTPFGSQYSQEYDSYSAPTSVSGTVSISGTGESIPAAVFQETCGRSLKFLSSTLQYLASRDWMCCLGVGVCLNDVCIDIRDSARKRQKYLEDMDIGPSHKHDDASSIDSPSNHEKDDDKREGEETKKKGTSDSSSWELVDEKDSPPKKERSVSMFALLAFPHNPSLTPLLSPLLTLRESLFLQSQAKSNGLLARLEGDVQSRLKSSLSKLEATCPPASFASICVLTCVLGTLYPQSEFFMFSCSNLLDVLIVHADHLVKPIQDSHDTLTGYCFRAETFHMLLDVVDVYIGDNLEQTTILDRIRSRILGISDIADNRLILECCSGIDSSKMPPEEIATKVLGRVKQLKGQTLPVFWDVFIPKLRLYIISEASSSFTLSSLSSFLWVLLSPVSSLPSAVHIEETCSMCIKVSEGSERVSSIYSVVVPLVSDKSWRIDY</sequence>
<evidence type="ECO:0000256" key="1">
    <source>
        <dbReference type="SAM" id="MobiDB-lite"/>
    </source>
</evidence>
<protein>
    <submittedName>
        <fullName evidence="3">Vps52 like protein</fullName>
    </submittedName>
</protein>
<feature type="region of interest" description="Disordered" evidence="1">
    <location>
        <begin position="431"/>
        <end position="484"/>
    </location>
</feature>
<feature type="compositionally biased region" description="Basic and acidic residues" evidence="1">
    <location>
        <begin position="431"/>
        <end position="441"/>
    </location>
</feature>
<comment type="caution">
    <text evidence="3">The sequence shown here is derived from an EMBL/GenBank/DDBJ whole genome shotgun (WGS) entry which is preliminary data.</text>
</comment>
<feature type="domain" description="Vps52 coiled-coil" evidence="2">
    <location>
        <begin position="3"/>
        <end position="125"/>
    </location>
</feature>
<dbReference type="EMBL" id="BQXS01012527">
    <property type="protein sequence ID" value="GKT24497.1"/>
    <property type="molecule type" value="Genomic_DNA"/>
</dbReference>
<dbReference type="Proteomes" id="UP001057375">
    <property type="component" value="Unassembled WGS sequence"/>
</dbReference>
<dbReference type="PANTHER" id="PTHR14190">
    <property type="entry name" value="SUPPRESSOR OF ACTIN MUTATIONS 2/VACUOLAR PROTEIN SORTING 52"/>
    <property type="match status" value="1"/>
</dbReference>
<organism evidence="3 4">
    <name type="scientific">Aduncisulcus paluster</name>
    <dbReference type="NCBI Taxonomy" id="2918883"/>
    <lineage>
        <taxon>Eukaryota</taxon>
        <taxon>Metamonada</taxon>
        <taxon>Carpediemonas-like organisms</taxon>
        <taxon>Aduncisulcus</taxon>
    </lineage>
</organism>
<feature type="compositionally biased region" description="Basic and acidic residues" evidence="1">
    <location>
        <begin position="448"/>
        <end position="467"/>
    </location>
</feature>
<reference evidence="3" key="1">
    <citation type="submission" date="2022-03" db="EMBL/GenBank/DDBJ databases">
        <title>Draft genome sequence of Aduncisulcus paluster, a free-living microaerophilic Fornicata.</title>
        <authorList>
            <person name="Yuyama I."/>
            <person name="Kume K."/>
            <person name="Tamura T."/>
            <person name="Inagaki Y."/>
            <person name="Hashimoto T."/>
        </authorList>
    </citation>
    <scope>NUCLEOTIDE SEQUENCE</scope>
    <source>
        <strain evidence="3">NY0171</strain>
    </source>
</reference>
<accession>A0ABQ5K5C8</accession>
<evidence type="ECO:0000313" key="3">
    <source>
        <dbReference type="EMBL" id="GKT24497.1"/>
    </source>
</evidence>
<dbReference type="Pfam" id="PF04129">
    <property type="entry name" value="Vps52_CC"/>
    <property type="match status" value="1"/>
</dbReference>
<dbReference type="InterPro" id="IPR007258">
    <property type="entry name" value="Vps52"/>
</dbReference>
<dbReference type="PANTHER" id="PTHR14190:SF7">
    <property type="entry name" value="VACUOLAR PROTEIN SORTING-ASSOCIATED PROTEIN 52 HOMOLOG"/>
    <property type="match status" value="1"/>
</dbReference>
<gene>
    <name evidence="3" type="ORF">ADUPG1_012753</name>
</gene>
<evidence type="ECO:0000259" key="2">
    <source>
        <dbReference type="Pfam" id="PF04129"/>
    </source>
</evidence>
<dbReference type="InterPro" id="IPR048319">
    <property type="entry name" value="Vps52_CC"/>
</dbReference>